<dbReference type="PANTHER" id="PTHR21137">
    <property type="entry name" value="ODORANT RECEPTOR"/>
    <property type="match status" value="1"/>
</dbReference>
<evidence type="ECO:0000256" key="3">
    <source>
        <dbReference type="ARBA" id="ARBA00022606"/>
    </source>
</evidence>
<accession>A0A182ILZ1</accession>
<proteinExistence type="predicted"/>
<keyword evidence="3" id="KW-0716">Sensory transduction</keyword>
<protein>
    <submittedName>
        <fullName evidence="10">Uncharacterized protein</fullName>
    </submittedName>
</protein>
<evidence type="ECO:0000256" key="1">
    <source>
        <dbReference type="ARBA" id="ARBA00004651"/>
    </source>
</evidence>
<dbReference type="AlphaFoldDB" id="A0A182ILZ1"/>
<dbReference type="Pfam" id="PF02949">
    <property type="entry name" value="7tm_6"/>
    <property type="match status" value="1"/>
</dbReference>
<keyword evidence="6" id="KW-1133">Transmembrane helix</keyword>
<keyword evidence="5" id="KW-0552">Olfaction</keyword>
<keyword evidence="9" id="KW-0807">Transducer</keyword>
<sequence length="393" mass="46167">MEASVKFDQYSAYLRTLCRVIGFDVLSATWKMNYKSYFSLFLCAQYLWWMIHSTIATEGINEMLKSLSFVGFYFQNTVKLYYTLSKTKTYQAIYNKLKLVIYDGHMGGTGDQKAVILRMITLIHNLVKATSVLYYSAIMLFSLYPAYMYFWMDEKVTIFPLHIPFVSIYSLYGYAFTNMIHIVVAFYGLTGAITSDTAFMMFVLHMVTYVDLFRIECERFERDLMASELREEWRSDAYKAFCQRRMQTVYSYHQDIIAYMDSLKLCYKEICLVQVATSSFSIMLSLFLALTTDWYATYSFTLISVFQLFIFSVLGNVVQVMNDRMNGVILDLPWYMLPDGEQKWFRFMLSRSQIPADIEIRGFGPLNMRTFTAIMQKIYSCFMMMLNFLGEEN</sequence>
<dbReference type="GO" id="GO:0005549">
    <property type="term" value="F:odorant binding"/>
    <property type="evidence" value="ECO:0007669"/>
    <property type="project" value="InterPro"/>
</dbReference>
<keyword evidence="2" id="KW-1003">Cell membrane</keyword>
<evidence type="ECO:0000256" key="2">
    <source>
        <dbReference type="ARBA" id="ARBA00022475"/>
    </source>
</evidence>
<reference evidence="10" key="1">
    <citation type="submission" date="2022-08" db="UniProtKB">
        <authorList>
            <consortium name="EnsemblMetazoa"/>
        </authorList>
    </citation>
    <scope>IDENTIFICATION</scope>
    <source>
        <strain evidence="10">EBRO</strain>
    </source>
</reference>
<dbReference type="GO" id="GO:0007165">
    <property type="term" value="P:signal transduction"/>
    <property type="evidence" value="ECO:0007669"/>
    <property type="project" value="UniProtKB-KW"/>
</dbReference>
<dbReference type="GO" id="GO:0005886">
    <property type="term" value="C:plasma membrane"/>
    <property type="evidence" value="ECO:0007669"/>
    <property type="project" value="UniProtKB-SubCell"/>
</dbReference>
<keyword evidence="8" id="KW-0675">Receptor</keyword>
<evidence type="ECO:0000256" key="9">
    <source>
        <dbReference type="ARBA" id="ARBA00023224"/>
    </source>
</evidence>
<keyword evidence="4" id="KW-0812">Transmembrane</keyword>
<dbReference type="PANTHER" id="PTHR21137:SF35">
    <property type="entry name" value="ODORANT RECEPTOR 19A-RELATED"/>
    <property type="match status" value="1"/>
</dbReference>
<dbReference type="VEuPathDB" id="VectorBase:AATE001655"/>
<organism evidence="10">
    <name type="scientific">Anopheles atroparvus</name>
    <name type="common">European mosquito</name>
    <dbReference type="NCBI Taxonomy" id="41427"/>
    <lineage>
        <taxon>Eukaryota</taxon>
        <taxon>Metazoa</taxon>
        <taxon>Ecdysozoa</taxon>
        <taxon>Arthropoda</taxon>
        <taxon>Hexapoda</taxon>
        <taxon>Insecta</taxon>
        <taxon>Pterygota</taxon>
        <taxon>Neoptera</taxon>
        <taxon>Endopterygota</taxon>
        <taxon>Diptera</taxon>
        <taxon>Nematocera</taxon>
        <taxon>Culicoidea</taxon>
        <taxon>Culicidae</taxon>
        <taxon>Anophelinae</taxon>
        <taxon>Anopheles</taxon>
    </lineage>
</organism>
<dbReference type="STRING" id="41427.A0A182ILZ1"/>
<evidence type="ECO:0000256" key="6">
    <source>
        <dbReference type="ARBA" id="ARBA00022989"/>
    </source>
</evidence>
<evidence type="ECO:0000256" key="4">
    <source>
        <dbReference type="ARBA" id="ARBA00022692"/>
    </source>
</evidence>
<dbReference type="GO" id="GO:0004984">
    <property type="term" value="F:olfactory receptor activity"/>
    <property type="evidence" value="ECO:0007669"/>
    <property type="project" value="InterPro"/>
</dbReference>
<dbReference type="EnsemblMetazoa" id="AATE001655-RA">
    <property type="protein sequence ID" value="AATE001655-PA.1"/>
    <property type="gene ID" value="AATE001655"/>
</dbReference>
<name>A0A182ILZ1_ANOAO</name>
<evidence type="ECO:0000313" key="10">
    <source>
        <dbReference type="EnsemblMetazoa" id="AATE001655-PA.1"/>
    </source>
</evidence>
<keyword evidence="7" id="KW-0472">Membrane</keyword>
<dbReference type="InterPro" id="IPR004117">
    <property type="entry name" value="7tm6_olfct_rcpt"/>
</dbReference>
<evidence type="ECO:0000256" key="5">
    <source>
        <dbReference type="ARBA" id="ARBA00022725"/>
    </source>
</evidence>
<evidence type="ECO:0000256" key="7">
    <source>
        <dbReference type="ARBA" id="ARBA00023136"/>
    </source>
</evidence>
<comment type="subcellular location">
    <subcellularLocation>
        <location evidence="1">Cell membrane</location>
        <topology evidence="1">Multi-pass membrane protein</topology>
    </subcellularLocation>
</comment>
<evidence type="ECO:0000256" key="8">
    <source>
        <dbReference type="ARBA" id="ARBA00023170"/>
    </source>
</evidence>